<proteinExistence type="predicted"/>
<dbReference type="AlphaFoldDB" id="A0A9P4MXS6"/>
<feature type="transmembrane region" description="Helical" evidence="1">
    <location>
        <begin position="252"/>
        <end position="268"/>
    </location>
</feature>
<keyword evidence="3" id="KW-1185">Reference proteome</keyword>
<reference evidence="3" key="1">
    <citation type="journal article" date="2020" name="Stud. Mycol.">
        <title>101 Dothideomycetes genomes: A test case for predicting lifestyles and emergence of pathogens.</title>
        <authorList>
            <person name="Haridas S."/>
            <person name="Albert R."/>
            <person name="Binder M."/>
            <person name="Bloem J."/>
            <person name="LaButti K."/>
            <person name="Salamov A."/>
            <person name="Andreopoulos B."/>
            <person name="Baker S."/>
            <person name="Barry K."/>
            <person name="Bills G."/>
            <person name="Bluhm B."/>
            <person name="Cannon C."/>
            <person name="Castanera R."/>
            <person name="Culley D."/>
            <person name="Daum C."/>
            <person name="Ezra D."/>
            <person name="Gonzalez J."/>
            <person name="Henrissat B."/>
            <person name="Kuo A."/>
            <person name="Liang C."/>
            <person name="Lipzen A."/>
            <person name="Lutzoni F."/>
            <person name="Magnuson J."/>
            <person name="Mondo S."/>
            <person name="Nolan M."/>
            <person name="Ohm R."/>
            <person name="Pangilinan J."/>
            <person name="Park H.-J."/>
            <person name="Ramirez L."/>
            <person name="Alfaro M."/>
            <person name="Sun H."/>
            <person name="Tritt A."/>
            <person name="Yoshinaga Y."/>
            <person name="Zwiers L.-H."/>
            <person name="Turgeon B."/>
            <person name="Goodwin S."/>
            <person name="Spatafora J."/>
            <person name="Crous P."/>
            <person name="Grigoriev I."/>
        </authorList>
    </citation>
    <scope>NUCLEOTIDE SEQUENCE [LARGE SCALE GENOMIC DNA]</scope>
    <source>
        <strain evidence="3">CBS 304.66</strain>
    </source>
</reference>
<evidence type="ECO:0000313" key="2">
    <source>
        <dbReference type="EMBL" id="KAF2258552.1"/>
    </source>
</evidence>
<comment type="caution">
    <text evidence="2">The sequence shown here is derived from an EMBL/GenBank/DDBJ whole genome shotgun (WGS) entry which is preliminary data.</text>
</comment>
<evidence type="ECO:0000256" key="1">
    <source>
        <dbReference type="SAM" id="Phobius"/>
    </source>
</evidence>
<sequence length="269" mass="29805">MAFLLYELASDEIWQRMLLALTTCVYWGLGLPPGVRLGLPGVTPGEGATIDDIFIPRNMSVPFLNIVTVVHTRTITLQTNLEAFLDPDSYNPTCWLLKERAKPVFASYANIQTHTLARGGVVYQAASIAEVNIDVLKEVKVKDSITQKDVSMCDQVVAEPAGGKGTMMNFMYLVPPIFTFAISIIKIVYSSLKVYSLIWETIYHGIFLAGWVMVAGIWGDCHGKEVFGTPHTFCYTYYLEGRSGGGNVVARRLFYACAVFVFGLVIVYT</sequence>
<keyword evidence="1" id="KW-1133">Transmembrane helix</keyword>
<feature type="transmembrane region" description="Helical" evidence="1">
    <location>
        <begin position="201"/>
        <end position="219"/>
    </location>
</feature>
<evidence type="ECO:0000313" key="3">
    <source>
        <dbReference type="Proteomes" id="UP000800093"/>
    </source>
</evidence>
<protein>
    <submittedName>
        <fullName evidence="2">Uncharacterized protein</fullName>
    </submittedName>
</protein>
<keyword evidence="1" id="KW-0812">Transmembrane</keyword>
<organism evidence="2 3">
    <name type="scientific">Lojkania enalia</name>
    <dbReference type="NCBI Taxonomy" id="147567"/>
    <lineage>
        <taxon>Eukaryota</taxon>
        <taxon>Fungi</taxon>
        <taxon>Dikarya</taxon>
        <taxon>Ascomycota</taxon>
        <taxon>Pezizomycotina</taxon>
        <taxon>Dothideomycetes</taxon>
        <taxon>Pleosporomycetidae</taxon>
        <taxon>Pleosporales</taxon>
        <taxon>Pleosporales incertae sedis</taxon>
        <taxon>Lojkania</taxon>
    </lineage>
</organism>
<keyword evidence="1" id="KW-0472">Membrane</keyword>
<dbReference type="EMBL" id="ML986758">
    <property type="protein sequence ID" value="KAF2258552.1"/>
    <property type="molecule type" value="Genomic_DNA"/>
</dbReference>
<dbReference type="Proteomes" id="UP000800093">
    <property type="component" value="Unassembled WGS sequence"/>
</dbReference>
<gene>
    <name evidence="2" type="ORF">CC78DRAFT_587039</name>
</gene>
<accession>A0A9P4MXS6</accession>
<name>A0A9P4MXS6_9PLEO</name>
<feature type="transmembrane region" description="Helical" evidence="1">
    <location>
        <begin position="170"/>
        <end position="189"/>
    </location>
</feature>